<dbReference type="AlphaFoldDB" id="A0A8E0IRV8"/>
<keyword evidence="3" id="KW-0805">Transcription regulation</keyword>
<dbReference type="Pfam" id="PF00072">
    <property type="entry name" value="Response_reg"/>
    <property type="match status" value="1"/>
</dbReference>
<dbReference type="GO" id="GO:0032993">
    <property type="term" value="C:protein-DNA complex"/>
    <property type="evidence" value="ECO:0007669"/>
    <property type="project" value="TreeGrafter"/>
</dbReference>
<name>A0A8E0IRV8_LACPA</name>
<dbReference type="InterPro" id="IPR039420">
    <property type="entry name" value="WalR-like"/>
</dbReference>
<dbReference type="GO" id="GO:0005829">
    <property type="term" value="C:cytosol"/>
    <property type="evidence" value="ECO:0007669"/>
    <property type="project" value="TreeGrafter"/>
</dbReference>
<dbReference type="PROSITE" id="PS50110">
    <property type="entry name" value="RESPONSE_REGULATORY"/>
    <property type="match status" value="1"/>
</dbReference>
<dbReference type="PANTHER" id="PTHR48111">
    <property type="entry name" value="REGULATOR OF RPOS"/>
    <property type="match status" value="1"/>
</dbReference>
<dbReference type="SMART" id="SM00448">
    <property type="entry name" value="REC"/>
    <property type="match status" value="1"/>
</dbReference>
<evidence type="ECO:0000256" key="5">
    <source>
        <dbReference type="ARBA" id="ARBA00023163"/>
    </source>
</evidence>
<gene>
    <name evidence="8" type="ORF">Lpp71_06967</name>
</gene>
<dbReference type="GO" id="GO:0006355">
    <property type="term" value="P:regulation of DNA-templated transcription"/>
    <property type="evidence" value="ECO:0007669"/>
    <property type="project" value="TreeGrafter"/>
</dbReference>
<evidence type="ECO:0000256" key="1">
    <source>
        <dbReference type="ARBA" id="ARBA00022553"/>
    </source>
</evidence>
<evidence type="ECO:0000313" key="8">
    <source>
        <dbReference type="EMBL" id="EPC74763.1"/>
    </source>
</evidence>
<evidence type="ECO:0000256" key="3">
    <source>
        <dbReference type="ARBA" id="ARBA00023015"/>
    </source>
</evidence>
<sequence length="98" mass="10790">MAKILIVEDHQDIQALLRDVLSPYYAVIQAYDGISALAQFHQEAPDLIILDLMLPNVTGESVLTTIRKTSSVPVLVLTAIQDKQKTVALLQQGANDYL</sequence>
<dbReference type="InterPro" id="IPR011006">
    <property type="entry name" value="CheY-like_superfamily"/>
</dbReference>
<feature type="non-terminal residue" evidence="8">
    <location>
        <position position="98"/>
    </location>
</feature>
<feature type="domain" description="Response regulatory" evidence="7">
    <location>
        <begin position="3"/>
        <end position="98"/>
    </location>
</feature>
<accession>A0A8E0IRV8</accession>
<dbReference type="Gene3D" id="3.40.50.2300">
    <property type="match status" value="1"/>
</dbReference>
<evidence type="ECO:0000256" key="6">
    <source>
        <dbReference type="PROSITE-ProRule" id="PRU00169"/>
    </source>
</evidence>
<proteinExistence type="predicted"/>
<dbReference type="InterPro" id="IPR001789">
    <property type="entry name" value="Sig_transdc_resp-reg_receiver"/>
</dbReference>
<dbReference type="PANTHER" id="PTHR48111:SF1">
    <property type="entry name" value="TWO-COMPONENT RESPONSE REGULATOR ORR33"/>
    <property type="match status" value="1"/>
</dbReference>
<reference evidence="8 9" key="1">
    <citation type="journal article" date="2013" name="PLoS ONE">
        <title>Lactobacillus paracasei comparative genomics: towards species pan-genome definition and exploitation of diversity.</title>
        <authorList>
            <person name="Smokvina T."/>
            <person name="Wels M."/>
            <person name="Polka J."/>
            <person name="Chervaux C."/>
            <person name="Brisse S."/>
            <person name="Boekhorst J."/>
            <person name="van Hylckama Vlieg J.E."/>
            <person name="Siezen R.J."/>
        </authorList>
    </citation>
    <scope>NUCLEOTIDE SEQUENCE [LARGE SCALE GENOMIC DNA]</scope>
    <source>
        <strain evidence="8 9">Lpp71</strain>
    </source>
</reference>
<keyword evidence="4 8" id="KW-0238">DNA-binding</keyword>
<comment type="caution">
    <text evidence="8">The sequence shown here is derived from an EMBL/GenBank/DDBJ whole genome shotgun (WGS) entry which is preliminary data.</text>
</comment>
<evidence type="ECO:0000259" key="7">
    <source>
        <dbReference type="PROSITE" id="PS50110"/>
    </source>
</evidence>
<feature type="modified residue" description="4-aspartylphosphate" evidence="6">
    <location>
        <position position="51"/>
    </location>
</feature>
<keyword evidence="1 6" id="KW-0597">Phosphoprotein</keyword>
<dbReference type="Proteomes" id="UP000014252">
    <property type="component" value="Unassembled WGS sequence"/>
</dbReference>
<organism evidence="8 9">
    <name type="scientific">Lacticaseibacillus paracasei subsp. paracasei Lpp71</name>
    <dbReference type="NCBI Taxonomy" id="1256207"/>
    <lineage>
        <taxon>Bacteria</taxon>
        <taxon>Bacillati</taxon>
        <taxon>Bacillota</taxon>
        <taxon>Bacilli</taxon>
        <taxon>Lactobacillales</taxon>
        <taxon>Lactobacillaceae</taxon>
        <taxon>Lacticaseibacillus</taxon>
    </lineage>
</organism>
<evidence type="ECO:0000313" key="9">
    <source>
        <dbReference type="Proteomes" id="UP000014252"/>
    </source>
</evidence>
<keyword evidence="2" id="KW-0902">Two-component regulatory system</keyword>
<evidence type="ECO:0000256" key="4">
    <source>
        <dbReference type="ARBA" id="ARBA00023125"/>
    </source>
</evidence>
<dbReference type="GO" id="GO:0000976">
    <property type="term" value="F:transcription cis-regulatory region binding"/>
    <property type="evidence" value="ECO:0007669"/>
    <property type="project" value="TreeGrafter"/>
</dbReference>
<dbReference type="GO" id="GO:0000156">
    <property type="term" value="F:phosphorelay response regulator activity"/>
    <property type="evidence" value="ECO:0007669"/>
    <property type="project" value="TreeGrafter"/>
</dbReference>
<dbReference type="SUPFAM" id="SSF52172">
    <property type="entry name" value="CheY-like"/>
    <property type="match status" value="1"/>
</dbReference>
<protein>
    <submittedName>
        <fullName evidence="8">OmpR family DNA-binding response regulator</fullName>
    </submittedName>
</protein>
<evidence type="ECO:0000256" key="2">
    <source>
        <dbReference type="ARBA" id="ARBA00023012"/>
    </source>
</evidence>
<dbReference type="EMBL" id="ANKD01000328">
    <property type="protein sequence ID" value="EPC74763.1"/>
    <property type="molecule type" value="Genomic_DNA"/>
</dbReference>
<dbReference type="CDD" id="cd17574">
    <property type="entry name" value="REC_OmpR"/>
    <property type="match status" value="1"/>
</dbReference>
<keyword evidence="5" id="KW-0804">Transcription</keyword>